<protein>
    <submittedName>
        <fullName evidence="1">Uncharacterized protein</fullName>
    </submittedName>
</protein>
<keyword evidence="2" id="KW-1185">Reference proteome</keyword>
<dbReference type="AlphaFoldDB" id="A0AAN0WE26"/>
<proteinExistence type="predicted"/>
<name>A0AAN0WE26_HEYCO</name>
<accession>A0AAN0WE26</accession>
<evidence type="ECO:0000313" key="2">
    <source>
        <dbReference type="Proteomes" id="UP000032024"/>
    </source>
</evidence>
<dbReference type="EMBL" id="CP010525">
    <property type="protein sequence ID" value="AJO24959.1"/>
    <property type="molecule type" value="Genomic_DNA"/>
</dbReference>
<organism evidence="1 2">
    <name type="scientific">Heyndrickxia coagulans</name>
    <name type="common">Weizmannia coagulans</name>
    <dbReference type="NCBI Taxonomy" id="1398"/>
    <lineage>
        <taxon>Bacteria</taxon>
        <taxon>Bacillati</taxon>
        <taxon>Bacillota</taxon>
        <taxon>Bacilli</taxon>
        <taxon>Bacillales</taxon>
        <taxon>Bacillaceae</taxon>
        <taxon>Heyndrickxia</taxon>
    </lineage>
</organism>
<sequence>MTKCLRNKAGNIAFLATGAGLLDQATAIATGRGKLPSIKQASPD</sequence>
<dbReference type="Proteomes" id="UP000032024">
    <property type="component" value="Chromosome"/>
</dbReference>
<gene>
    <name evidence="1" type="ORF">SB48_HM08orf06574</name>
</gene>
<evidence type="ECO:0000313" key="1">
    <source>
        <dbReference type="EMBL" id="AJO24959.1"/>
    </source>
</evidence>
<reference evidence="2" key="1">
    <citation type="submission" date="2015-01" db="EMBL/GenBank/DDBJ databases">
        <title>Comparative genome analysis of Bacillus coagulans HM-08, Clostridium butyricum HM-68, Bacillus subtilis HM-66 and Bacillus paralicheniformis BL-09.</title>
        <authorList>
            <person name="Zhang H."/>
        </authorList>
    </citation>
    <scope>NUCLEOTIDE SEQUENCE [LARGE SCALE GENOMIC DNA]</scope>
    <source>
        <strain evidence="2">HM-08</strain>
    </source>
</reference>